<gene>
    <name evidence="1" type="ORF">CSCA_4922</name>
</gene>
<dbReference type="EMBL" id="CP009933">
    <property type="protein sequence ID" value="AKA72047.1"/>
    <property type="molecule type" value="Genomic_DNA"/>
</dbReference>
<proteinExistence type="predicted"/>
<dbReference type="Proteomes" id="UP000033115">
    <property type="component" value="Chromosome"/>
</dbReference>
<dbReference type="KEGG" id="csq:CSCA_4922"/>
<dbReference type="RefSeq" id="WP_029162364.1">
    <property type="nucleotide sequence ID" value="NZ_CP009933.1"/>
</dbReference>
<sequence>MAKRKEIYLSFIKEIESLNSEFSEFTKMKDFVYPNEYIKYSERFNNIVNKYHKTTGIPIEKIELYEFDYSSTRKTIKDTALMRYNKKLNSVLELIEFRYNEEKEKEQQDNIQIKPYEMRKCLKTNVAGCPRKPELKKGQVFVGMPFSDEHYNDYEYGIKIALETMLGKTIYRADNSIENIDIMCKICYEMQASEALVFMISDSNPNVMFELGLSYGLGKETVILKDSSTKPISDLSNVEYIHYKHAKDIQDKLFAYFNK</sequence>
<accession>A0A0E3MAG2</accession>
<reference evidence="1 2" key="1">
    <citation type="journal article" date="2015" name="J. Biotechnol.">
        <title>Complete genome sequence of a malodorant-producing acetogen, Clostridium scatologenes ATCC 25775(T).</title>
        <authorList>
            <person name="Zhu Z."/>
            <person name="Guo T."/>
            <person name="Zheng H."/>
            <person name="Song T."/>
            <person name="Ouyang P."/>
            <person name="Xie J."/>
        </authorList>
    </citation>
    <scope>NUCLEOTIDE SEQUENCE [LARGE SCALE GENOMIC DNA]</scope>
    <source>
        <strain evidence="1 2">ATCC 25775</strain>
    </source>
</reference>
<dbReference type="AlphaFoldDB" id="A0A0E3MAG2"/>
<protein>
    <recommendedName>
        <fullName evidence="3">CD-NTase-associated protein 12/Pycsar effector protein TIR domain-containing protein</fullName>
    </recommendedName>
</protein>
<keyword evidence="2" id="KW-1185">Reference proteome</keyword>
<organism evidence="1 2">
    <name type="scientific">Clostridium scatologenes</name>
    <dbReference type="NCBI Taxonomy" id="1548"/>
    <lineage>
        <taxon>Bacteria</taxon>
        <taxon>Bacillati</taxon>
        <taxon>Bacillota</taxon>
        <taxon>Clostridia</taxon>
        <taxon>Eubacteriales</taxon>
        <taxon>Clostridiaceae</taxon>
        <taxon>Clostridium</taxon>
    </lineage>
</organism>
<evidence type="ECO:0000313" key="1">
    <source>
        <dbReference type="EMBL" id="AKA72047.1"/>
    </source>
</evidence>
<dbReference type="HOGENOM" id="CLU_1072441_0_0_9"/>
<evidence type="ECO:0008006" key="3">
    <source>
        <dbReference type="Google" id="ProtNLM"/>
    </source>
</evidence>
<name>A0A0E3MAG2_CLOSL</name>
<dbReference type="Gene3D" id="3.40.50.450">
    <property type="match status" value="1"/>
</dbReference>
<evidence type="ECO:0000313" key="2">
    <source>
        <dbReference type="Proteomes" id="UP000033115"/>
    </source>
</evidence>